<protein>
    <submittedName>
        <fullName evidence="2">Uncharacterized protein</fullName>
    </submittedName>
</protein>
<dbReference type="EMBL" id="JBEPMY010000018">
    <property type="protein sequence ID" value="MET3757522.1"/>
    <property type="molecule type" value="Genomic_DNA"/>
</dbReference>
<gene>
    <name evidence="2" type="ORF">ABID08_004903</name>
</gene>
<organism evidence="2 3">
    <name type="scientific">Rhizobium binae</name>
    <dbReference type="NCBI Taxonomy" id="1138190"/>
    <lineage>
        <taxon>Bacteria</taxon>
        <taxon>Pseudomonadati</taxon>
        <taxon>Pseudomonadota</taxon>
        <taxon>Alphaproteobacteria</taxon>
        <taxon>Hyphomicrobiales</taxon>
        <taxon>Rhizobiaceae</taxon>
        <taxon>Rhizobium/Agrobacterium group</taxon>
        <taxon>Rhizobium</taxon>
    </lineage>
</organism>
<sequence length="106" mass="11931">MDPQTGAVDAPEAMGRVRSARQAKEELMAGKKTHEQQLRVIEKREKSANAGEEFDARADLQRNEQAREAYRKRGDLKADPDTGNEDRAMVRGRNQESEHKKGSGRP</sequence>
<feature type="compositionally biased region" description="Basic and acidic residues" evidence="1">
    <location>
        <begin position="54"/>
        <end position="106"/>
    </location>
</feature>
<keyword evidence="3" id="KW-1185">Reference proteome</keyword>
<evidence type="ECO:0000313" key="3">
    <source>
        <dbReference type="Proteomes" id="UP001549077"/>
    </source>
</evidence>
<evidence type="ECO:0000256" key="1">
    <source>
        <dbReference type="SAM" id="MobiDB-lite"/>
    </source>
</evidence>
<feature type="compositionally biased region" description="Basic and acidic residues" evidence="1">
    <location>
        <begin position="22"/>
        <end position="47"/>
    </location>
</feature>
<evidence type="ECO:0000313" key="2">
    <source>
        <dbReference type="EMBL" id="MET3757522.1"/>
    </source>
</evidence>
<reference evidence="2 3" key="1">
    <citation type="submission" date="2024-06" db="EMBL/GenBank/DDBJ databases">
        <title>Genomic Encyclopedia of Type Strains, Phase IV (KMG-IV): sequencing the most valuable type-strain genomes for metagenomic binning, comparative biology and taxonomic classification.</title>
        <authorList>
            <person name="Goeker M."/>
        </authorList>
    </citation>
    <scope>NUCLEOTIDE SEQUENCE [LARGE SCALE GENOMIC DNA]</scope>
    <source>
        <strain evidence="2 3">DSM 29288</strain>
    </source>
</reference>
<dbReference type="Proteomes" id="UP001549077">
    <property type="component" value="Unassembled WGS sequence"/>
</dbReference>
<name>A0ABV2MM35_9HYPH</name>
<comment type="caution">
    <text evidence="2">The sequence shown here is derived from an EMBL/GenBank/DDBJ whole genome shotgun (WGS) entry which is preliminary data.</text>
</comment>
<feature type="region of interest" description="Disordered" evidence="1">
    <location>
        <begin position="1"/>
        <end position="106"/>
    </location>
</feature>
<accession>A0ABV2MM35</accession>
<proteinExistence type="predicted"/>